<feature type="signal peptide" evidence="1">
    <location>
        <begin position="1"/>
        <end position="24"/>
    </location>
</feature>
<evidence type="ECO:0008006" key="4">
    <source>
        <dbReference type="Google" id="ProtNLM"/>
    </source>
</evidence>
<protein>
    <recommendedName>
        <fullName evidence="4">Transmembrane protein</fullName>
    </recommendedName>
</protein>
<proteinExistence type="predicted"/>
<dbReference type="Proteomes" id="UP000467841">
    <property type="component" value="Unassembled WGS sequence"/>
</dbReference>
<organism evidence="2 3">
    <name type="scientific">Microthlaspi erraticum</name>
    <dbReference type="NCBI Taxonomy" id="1685480"/>
    <lineage>
        <taxon>Eukaryota</taxon>
        <taxon>Viridiplantae</taxon>
        <taxon>Streptophyta</taxon>
        <taxon>Embryophyta</taxon>
        <taxon>Tracheophyta</taxon>
        <taxon>Spermatophyta</taxon>
        <taxon>Magnoliopsida</taxon>
        <taxon>eudicotyledons</taxon>
        <taxon>Gunneridae</taxon>
        <taxon>Pentapetalae</taxon>
        <taxon>rosids</taxon>
        <taxon>malvids</taxon>
        <taxon>Brassicales</taxon>
        <taxon>Brassicaceae</taxon>
        <taxon>Coluteocarpeae</taxon>
        <taxon>Microthlaspi</taxon>
    </lineage>
</organism>
<evidence type="ECO:0000256" key="1">
    <source>
        <dbReference type="SAM" id="SignalP"/>
    </source>
</evidence>
<name>A0A6D2JIU2_9BRAS</name>
<evidence type="ECO:0000313" key="2">
    <source>
        <dbReference type="EMBL" id="CAA7036767.1"/>
    </source>
</evidence>
<accession>A0A6D2JIU2</accession>
<reference evidence="2" key="1">
    <citation type="submission" date="2020-01" db="EMBL/GenBank/DDBJ databases">
        <authorList>
            <person name="Mishra B."/>
        </authorList>
    </citation>
    <scope>NUCLEOTIDE SEQUENCE [LARGE SCALE GENOMIC DNA]</scope>
</reference>
<comment type="caution">
    <text evidence="2">The sequence shown here is derived from an EMBL/GenBank/DDBJ whole genome shotgun (WGS) entry which is preliminary data.</text>
</comment>
<gene>
    <name evidence="2" type="ORF">MERR_LOCUS24002</name>
</gene>
<feature type="chain" id="PRO_5025517191" description="Transmembrane protein" evidence="1">
    <location>
        <begin position="25"/>
        <end position="98"/>
    </location>
</feature>
<evidence type="ECO:0000313" key="3">
    <source>
        <dbReference type="Proteomes" id="UP000467841"/>
    </source>
</evidence>
<sequence length="98" mass="10616">MSSLRMIIQLLSLLFLITIFVTSGRFLDEFDPVPSSATTPLETDYGGGMVGVETNTAVMGIQVPLSNCNHANLPLGNDVHLTSYIDNVLVTKFVERSA</sequence>
<dbReference type="EMBL" id="CACVBM020001163">
    <property type="protein sequence ID" value="CAA7036767.1"/>
    <property type="molecule type" value="Genomic_DNA"/>
</dbReference>
<dbReference type="OrthoDB" id="10503906at2759"/>
<keyword evidence="1" id="KW-0732">Signal</keyword>
<dbReference type="AlphaFoldDB" id="A0A6D2JIU2"/>
<keyword evidence="3" id="KW-1185">Reference proteome</keyword>